<evidence type="ECO:0000256" key="2">
    <source>
        <dbReference type="ARBA" id="ARBA00023157"/>
    </source>
</evidence>
<dbReference type="Proteomes" id="UP000326062">
    <property type="component" value="Chromosome 1"/>
</dbReference>
<gene>
    <name evidence="6" type="ORF">FD755_003358</name>
</gene>
<keyword evidence="2" id="KW-1015">Disulfide bond</keyword>
<dbReference type="InterPro" id="IPR016187">
    <property type="entry name" value="CTDL_fold"/>
</dbReference>
<evidence type="ECO:0000259" key="5">
    <source>
        <dbReference type="PROSITE" id="PS50041"/>
    </source>
</evidence>
<protein>
    <recommendedName>
        <fullName evidence="5">C-type lectin domain-containing protein</fullName>
    </recommendedName>
</protein>
<feature type="domain" description="C-type lectin" evidence="5">
    <location>
        <begin position="290"/>
        <end position="403"/>
    </location>
</feature>
<keyword evidence="7" id="KW-1185">Reference proteome</keyword>
<keyword evidence="1" id="KW-0430">Lectin</keyword>
<keyword evidence="4" id="KW-0472">Membrane</keyword>
<feature type="compositionally biased region" description="Low complexity" evidence="3">
    <location>
        <begin position="107"/>
        <end position="117"/>
    </location>
</feature>
<evidence type="ECO:0000256" key="3">
    <source>
        <dbReference type="SAM" id="MobiDB-lite"/>
    </source>
</evidence>
<dbReference type="PROSITE" id="PS00615">
    <property type="entry name" value="C_TYPE_LECTIN_1"/>
    <property type="match status" value="1"/>
</dbReference>
<feature type="compositionally biased region" description="Acidic residues" evidence="3">
    <location>
        <begin position="18"/>
        <end position="27"/>
    </location>
</feature>
<evidence type="ECO:0000313" key="7">
    <source>
        <dbReference type="Proteomes" id="UP000326062"/>
    </source>
</evidence>
<dbReference type="GO" id="GO:0030246">
    <property type="term" value="F:carbohydrate binding"/>
    <property type="evidence" value="ECO:0007669"/>
    <property type="project" value="UniProtKB-KW"/>
</dbReference>
<reference evidence="6 7" key="1">
    <citation type="submission" date="2019-06" db="EMBL/GenBank/DDBJ databases">
        <title>Discovery of a novel chromosome fission-fusion reversal in muntjac.</title>
        <authorList>
            <person name="Mudd A.B."/>
            <person name="Bredeson J.V."/>
            <person name="Baum R."/>
            <person name="Hockemeyer D."/>
            <person name="Rokhsar D.S."/>
        </authorList>
    </citation>
    <scope>NUCLEOTIDE SEQUENCE [LARGE SCALE GENOMIC DNA]</scope>
    <source>
        <strain evidence="6">UCam_UCB_Mr</strain>
        <tissue evidence="6">Fibroblast cell line</tissue>
    </source>
</reference>
<dbReference type="InterPro" id="IPR050111">
    <property type="entry name" value="C-type_lectin/snaclec_domain"/>
</dbReference>
<dbReference type="PANTHER" id="PTHR22803">
    <property type="entry name" value="MANNOSE, PHOSPHOLIPASE, LECTIN RECEPTOR RELATED"/>
    <property type="match status" value="1"/>
</dbReference>
<dbReference type="CDD" id="cd03590">
    <property type="entry name" value="CLECT_DC-SIGN_like"/>
    <property type="match status" value="1"/>
</dbReference>
<dbReference type="Pfam" id="PF00059">
    <property type="entry name" value="Lectin_C"/>
    <property type="match status" value="1"/>
</dbReference>
<keyword evidence="4" id="KW-1133">Transmembrane helix</keyword>
<dbReference type="InterPro" id="IPR001304">
    <property type="entry name" value="C-type_lectin-like"/>
</dbReference>
<dbReference type="InterPro" id="IPR018378">
    <property type="entry name" value="C-type_lectin_CS"/>
</dbReference>
<dbReference type="EMBL" id="VCEB01000001">
    <property type="protein sequence ID" value="KAB0388402.1"/>
    <property type="molecule type" value="Genomic_DNA"/>
</dbReference>
<accession>A0A5J5N893</accession>
<feature type="region of interest" description="Disordered" evidence="3">
    <location>
        <begin position="97"/>
        <end position="142"/>
    </location>
</feature>
<dbReference type="Gene3D" id="3.10.100.10">
    <property type="entry name" value="Mannose-Binding Protein A, subunit A"/>
    <property type="match status" value="1"/>
</dbReference>
<feature type="region of interest" description="Disordered" evidence="3">
    <location>
        <begin position="1"/>
        <end position="41"/>
    </location>
</feature>
<dbReference type="SMART" id="SM00034">
    <property type="entry name" value="CLECT"/>
    <property type="match status" value="1"/>
</dbReference>
<evidence type="ECO:0000313" key="6">
    <source>
        <dbReference type="EMBL" id="KAB0388402.1"/>
    </source>
</evidence>
<dbReference type="PROSITE" id="PS50041">
    <property type="entry name" value="C_TYPE_LECTIN_2"/>
    <property type="match status" value="1"/>
</dbReference>
<proteinExistence type="predicted"/>
<keyword evidence="4" id="KW-0812">Transmembrane</keyword>
<dbReference type="InterPro" id="IPR033989">
    <property type="entry name" value="CD209-like_CTLD"/>
</dbReference>
<name>A0A5J5N893_MUNRE</name>
<organism evidence="6 7">
    <name type="scientific">Muntiacus reevesi</name>
    <name type="common">Reeves' muntjac</name>
    <name type="synonym">Cervus reevesi</name>
    <dbReference type="NCBI Taxonomy" id="9886"/>
    <lineage>
        <taxon>Eukaryota</taxon>
        <taxon>Metazoa</taxon>
        <taxon>Chordata</taxon>
        <taxon>Craniata</taxon>
        <taxon>Vertebrata</taxon>
        <taxon>Euteleostomi</taxon>
        <taxon>Mammalia</taxon>
        <taxon>Eutheria</taxon>
        <taxon>Laurasiatheria</taxon>
        <taxon>Artiodactyla</taxon>
        <taxon>Ruminantia</taxon>
        <taxon>Pecora</taxon>
        <taxon>Cervidae</taxon>
        <taxon>Muntiacinae</taxon>
        <taxon>Muntiacus</taxon>
    </lineage>
</organism>
<evidence type="ECO:0000256" key="1">
    <source>
        <dbReference type="ARBA" id="ARBA00022734"/>
    </source>
</evidence>
<sequence length="408" mass="45742">MCALYTNAGCRDLPEGSREEDDDDDYENMTPPYKDLPPKPVRRCPGLGSFTVHLQLQLGPSMIPKPNSMPPTPSLLSFSPVPKCSYNHILPLNHILNRHPPQPHPESSPYSPEPSFSWMAPPRPPRTGKKSERPPLPCKLPKNTGLDVTPVTSLTLQLGIEPMSPALACLCSHLHPPATPVPGISQKFGGLMCYQERLLVYLCLLVVVSLLMGCTGLVVTLIKYQEVVEELRMLTFQQMAWRANVTGMVGLAGLKKDIERIRADTNQSLLELRGLLDCTRVTCPEGWLPFQGKCYYFSPSTKTWDEARTFCQENYSHLVIISNSAEQDFVAKAHGSPRVYWLGLNDINVEGDWRWLDGSPVTLSFWDPQEPNNLYNNENCASMNKGGTWNDLSCDKTTYWICERKCSC</sequence>
<dbReference type="InterPro" id="IPR016186">
    <property type="entry name" value="C-type_lectin-like/link_sf"/>
</dbReference>
<comment type="caution">
    <text evidence="6">The sequence shown here is derived from an EMBL/GenBank/DDBJ whole genome shotgun (WGS) entry which is preliminary data.</text>
</comment>
<dbReference type="AlphaFoldDB" id="A0A5J5N893"/>
<evidence type="ECO:0000256" key="4">
    <source>
        <dbReference type="SAM" id="Phobius"/>
    </source>
</evidence>
<feature type="transmembrane region" description="Helical" evidence="4">
    <location>
        <begin position="198"/>
        <end position="222"/>
    </location>
</feature>
<dbReference type="SUPFAM" id="SSF56436">
    <property type="entry name" value="C-type lectin-like"/>
    <property type="match status" value="1"/>
</dbReference>